<gene>
    <name evidence="3" type="ORF">A3Q56_06442</name>
</gene>
<dbReference type="SMART" id="SM00292">
    <property type="entry name" value="BRCT"/>
    <property type="match status" value="1"/>
</dbReference>
<organism evidence="3 4">
    <name type="scientific">Intoshia linei</name>
    <dbReference type="NCBI Taxonomy" id="1819745"/>
    <lineage>
        <taxon>Eukaryota</taxon>
        <taxon>Metazoa</taxon>
        <taxon>Spiralia</taxon>
        <taxon>Lophotrochozoa</taxon>
        <taxon>Mesozoa</taxon>
        <taxon>Orthonectida</taxon>
        <taxon>Rhopaluridae</taxon>
        <taxon>Intoshia</taxon>
    </lineage>
</organism>
<evidence type="ECO:0000313" key="4">
    <source>
        <dbReference type="Proteomes" id="UP000078046"/>
    </source>
</evidence>
<reference evidence="3 4" key="1">
    <citation type="submission" date="2016-04" db="EMBL/GenBank/DDBJ databases">
        <title>The genome of Intoshia linei affirms orthonectids as highly simplified spiralians.</title>
        <authorList>
            <person name="Mikhailov K.V."/>
            <person name="Slusarev G.S."/>
            <person name="Nikitin M.A."/>
            <person name="Logacheva M.D."/>
            <person name="Penin A."/>
            <person name="Aleoshin V."/>
            <person name="Panchin Y.V."/>
        </authorList>
    </citation>
    <scope>NUCLEOTIDE SEQUENCE [LARGE SCALE GENOMIC DNA]</scope>
    <source>
        <strain evidence="3">Intl2013</strain>
        <tissue evidence="3">Whole animal</tissue>
    </source>
</reference>
<dbReference type="GO" id="GO:0005634">
    <property type="term" value="C:nucleus"/>
    <property type="evidence" value="ECO:0007669"/>
    <property type="project" value="TreeGrafter"/>
</dbReference>
<dbReference type="Proteomes" id="UP000078046">
    <property type="component" value="Unassembled WGS sequence"/>
</dbReference>
<dbReference type="Gene3D" id="3.40.1170.60">
    <property type="match status" value="1"/>
</dbReference>
<dbReference type="SUPFAM" id="SSF52113">
    <property type="entry name" value="BRCT domain"/>
    <property type="match status" value="1"/>
</dbReference>
<dbReference type="InterPro" id="IPR001126">
    <property type="entry name" value="UmuC"/>
</dbReference>
<dbReference type="Gene3D" id="3.40.50.10190">
    <property type="entry name" value="BRCT domain"/>
    <property type="match status" value="1"/>
</dbReference>
<dbReference type="AlphaFoldDB" id="A0A177AWV3"/>
<dbReference type="GO" id="GO:0042276">
    <property type="term" value="P:error-prone translesion synthesis"/>
    <property type="evidence" value="ECO:0007669"/>
    <property type="project" value="TreeGrafter"/>
</dbReference>
<dbReference type="GO" id="GO:0017125">
    <property type="term" value="F:deoxycytidyl transferase activity"/>
    <property type="evidence" value="ECO:0007669"/>
    <property type="project" value="TreeGrafter"/>
</dbReference>
<dbReference type="Pfam" id="PF16589">
    <property type="entry name" value="BRCT_2"/>
    <property type="match status" value="1"/>
</dbReference>
<dbReference type="InterPro" id="IPR001357">
    <property type="entry name" value="BRCT_dom"/>
</dbReference>
<feature type="domain" description="UmuC" evidence="2">
    <location>
        <begin position="219"/>
        <end position="305"/>
    </location>
</feature>
<dbReference type="PROSITE" id="PS50172">
    <property type="entry name" value="BRCT"/>
    <property type="match status" value="1"/>
</dbReference>
<protein>
    <recommendedName>
        <fullName evidence="5">DNA repair protein REV1</fullName>
    </recommendedName>
</protein>
<feature type="domain" description="BRCT" evidence="1">
    <location>
        <begin position="31"/>
        <end position="119"/>
    </location>
</feature>
<name>A0A177AWV3_9BILA</name>
<evidence type="ECO:0000259" key="2">
    <source>
        <dbReference type="PROSITE" id="PS50173"/>
    </source>
</evidence>
<dbReference type="GO" id="GO:0006281">
    <property type="term" value="P:DNA repair"/>
    <property type="evidence" value="ECO:0007669"/>
    <property type="project" value="InterPro"/>
</dbReference>
<dbReference type="InterPro" id="IPR036420">
    <property type="entry name" value="BRCT_dom_sf"/>
</dbReference>
<dbReference type="Pfam" id="PF00817">
    <property type="entry name" value="IMS"/>
    <property type="match status" value="1"/>
</dbReference>
<dbReference type="PANTHER" id="PTHR45990:SF1">
    <property type="entry name" value="DNA REPAIR PROTEIN REV1"/>
    <property type="match status" value="1"/>
</dbReference>
<accession>A0A177AWV3</accession>
<dbReference type="PROSITE" id="PS50173">
    <property type="entry name" value="UMUC"/>
    <property type="match status" value="1"/>
</dbReference>
<dbReference type="PANTHER" id="PTHR45990">
    <property type="entry name" value="DNA REPAIR PROTEIN REV1"/>
    <property type="match status" value="1"/>
</dbReference>
<proteinExistence type="predicted"/>
<dbReference type="SUPFAM" id="SSF56672">
    <property type="entry name" value="DNA/RNA polymerases"/>
    <property type="match status" value="1"/>
</dbReference>
<dbReference type="EMBL" id="LWCA01001122">
    <property type="protein sequence ID" value="OAF65853.1"/>
    <property type="molecule type" value="Genomic_DNA"/>
</dbReference>
<dbReference type="GO" id="GO:0070987">
    <property type="term" value="P:error-free translesion synthesis"/>
    <property type="evidence" value="ECO:0007669"/>
    <property type="project" value="TreeGrafter"/>
</dbReference>
<dbReference type="OrthoDB" id="427711at2759"/>
<dbReference type="GO" id="GO:0003887">
    <property type="term" value="F:DNA-directed DNA polymerase activity"/>
    <property type="evidence" value="ECO:0007669"/>
    <property type="project" value="TreeGrafter"/>
</dbReference>
<evidence type="ECO:0000313" key="3">
    <source>
        <dbReference type="EMBL" id="OAF65853.1"/>
    </source>
</evidence>
<dbReference type="InterPro" id="IPR043502">
    <property type="entry name" value="DNA/RNA_pol_sf"/>
</dbReference>
<comment type="caution">
    <text evidence="3">The sequence shown here is derived from an EMBL/GenBank/DDBJ whole genome shotgun (WGS) entry which is preliminary data.</text>
</comment>
<evidence type="ECO:0008006" key="5">
    <source>
        <dbReference type="Google" id="ProtNLM"/>
    </source>
</evidence>
<keyword evidence="4" id="KW-1185">Reference proteome</keyword>
<sequence length="305" mass="35271">MNWNTCGGYMKAKNEKLDNIHNKNVDNNYLQKTEIFKNVAIYVTGYTVPSYNEIRKIIIENGGKFIHNYSKSKVTFIIATNVYGGNNSTHFPKDCIVRPKWIIDSLNQKKCLPVHEYTLFKQETIQQIPNTHENSETDEEILHILPDSIVKNDISSFYQHSRLHVMSTLLVDLKIFVSNYHKYFDVSLCQNLKKFLFEFENNQDEFDTIENQPTLLNTYLYLDMDCFFASVSLIGKDHWQCQPVVVSHGRDQNSMSEISSCNYVARKLGIRNGMLLKIAFKKCPHLIIGILSKADIFSGSMNIPF</sequence>
<evidence type="ECO:0000259" key="1">
    <source>
        <dbReference type="PROSITE" id="PS50172"/>
    </source>
</evidence>